<dbReference type="InterPro" id="IPR005146">
    <property type="entry name" value="B3/B4_tRNA-bd"/>
</dbReference>
<sequence length="215" mass="23232">MRLQHHPEIRSAHPGLAVGTLQATGITPDLPVDLEKFVARATRRLADGPESEFPEIQAWRRAFARMGLKPTQYRCASESLLRRLRKEGTLPRIHPVIDLCNAVSVAYAIPVAVLDVAKISGSLAVRHARGDEKYVTFAGTVEQPNPGEVIFADEDGQAHARRWTNRQSGHSAVSATTSDVLIVSEGLHATAAEDVRLLIEAIAGELAAAGVVTRP</sequence>
<dbReference type="Gene3D" id="3.50.40.10">
    <property type="entry name" value="Phenylalanyl-trna Synthetase, Chain B, domain 3"/>
    <property type="match status" value="1"/>
</dbReference>
<dbReference type="RefSeq" id="WP_063276604.1">
    <property type="nucleotide sequence ID" value="NZ_LQMT02000005.1"/>
</dbReference>
<dbReference type="OrthoDB" id="276580at2"/>
<evidence type="ECO:0000259" key="1">
    <source>
        <dbReference type="SMART" id="SM00873"/>
    </source>
</evidence>
<dbReference type="InterPro" id="IPR020825">
    <property type="entry name" value="Phe-tRNA_synthase-like_B3/B4"/>
</dbReference>
<dbReference type="Pfam" id="PF03483">
    <property type="entry name" value="B3_4"/>
    <property type="match status" value="1"/>
</dbReference>
<accession>A0A1W2M2R4</accession>
<feature type="domain" description="B3/B4 tRNA-binding" evidence="1">
    <location>
        <begin position="57"/>
        <end position="204"/>
    </location>
</feature>
<comment type="caution">
    <text evidence="2">The sequence shown here is derived from an EMBL/GenBank/DDBJ whole genome shotgun (WGS) entry which is preliminary data.</text>
</comment>
<dbReference type="EMBL" id="LQMT02000005">
    <property type="protein sequence ID" value="ONF74312.1"/>
    <property type="molecule type" value="Genomic_DNA"/>
</dbReference>
<protein>
    <recommendedName>
        <fullName evidence="1">B3/B4 tRNA-binding domain-containing protein</fullName>
    </recommendedName>
</protein>
<dbReference type="SUPFAM" id="SSF56037">
    <property type="entry name" value="PheT/TilS domain"/>
    <property type="match status" value="1"/>
</dbReference>
<reference evidence="2 3" key="1">
    <citation type="submission" date="2016-12" db="EMBL/GenBank/DDBJ databases">
        <title>Amycolatopsis keratiniphila subsp. keratiniphila genome sequencing and assembly.</title>
        <authorList>
            <person name="Mayilraj S."/>
            <person name="Kaur N."/>
        </authorList>
    </citation>
    <scope>NUCLEOTIDE SEQUENCE [LARGE SCALE GENOMIC DNA]</scope>
    <source>
        <strain evidence="2 3">DSM 44409</strain>
    </source>
</reference>
<dbReference type="SMART" id="SM00873">
    <property type="entry name" value="B3_4"/>
    <property type="match status" value="1"/>
</dbReference>
<evidence type="ECO:0000313" key="3">
    <source>
        <dbReference type="Proteomes" id="UP000076660"/>
    </source>
</evidence>
<gene>
    <name evidence="2" type="ORF">AVR91_0203145</name>
</gene>
<proteinExistence type="predicted"/>
<dbReference type="Proteomes" id="UP000076660">
    <property type="component" value="Unassembled WGS sequence"/>
</dbReference>
<dbReference type="PANTHER" id="PTHR39209:SF2">
    <property type="entry name" value="CYTOPLASMIC PROTEIN"/>
    <property type="match status" value="1"/>
</dbReference>
<name>A0A1W2M2R4_9PSEU</name>
<dbReference type="GO" id="GO:0004826">
    <property type="term" value="F:phenylalanine-tRNA ligase activity"/>
    <property type="evidence" value="ECO:0007669"/>
    <property type="project" value="InterPro"/>
</dbReference>
<organism evidence="2 3">
    <name type="scientific">Amycolatopsis keratiniphila subsp. keratiniphila</name>
    <dbReference type="NCBI Taxonomy" id="227715"/>
    <lineage>
        <taxon>Bacteria</taxon>
        <taxon>Bacillati</taxon>
        <taxon>Actinomycetota</taxon>
        <taxon>Actinomycetes</taxon>
        <taxon>Pseudonocardiales</taxon>
        <taxon>Pseudonocardiaceae</taxon>
        <taxon>Amycolatopsis</taxon>
        <taxon>Amycolatopsis japonica group</taxon>
    </lineage>
</organism>
<dbReference type="PANTHER" id="PTHR39209">
    <property type="match status" value="1"/>
</dbReference>
<evidence type="ECO:0000313" key="2">
    <source>
        <dbReference type="EMBL" id="ONF74312.1"/>
    </source>
</evidence>
<dbReference type="GO" id="GO:0003723">
    <property type="term" value="F:RNA binding"/>
    <property type="evidence" value="ECO:0007669"/>
    <property type="project" value="InterPro"/>
</dbReference>
<dbReference type="AlphaFoldDB" id="A0A1W2M2R4"/>